<dbReference type="AlphaFoldDB" id="A0A4Z0GJK7"/>
<dbReference type="EMBL" id="SRJD01000018">
    <property type="protein sequence ID" value="TGA96945.1"/>
    <property type="molecule type" value="Genomic_DNA"/>
</dbReference>
<evidence type="ECO:0000313" key="1">
    <source>
        <dbReference type="EMBL" id="TGA96945.1"/>
    </source>
</evidence>
<keyword evidence="2" id="KW-1185">Reference proteome</keyword>
<organism evidence="1 2">
    <name type="scientific">Sporolactobacillus shoreae</name>
    <dbReference type="NCBI Taxonomy" id="1465501"/>
    <lineage>
        <taxon>Bacteria</taxon>
        <taxon>Bacillati</taxon>
        <taxon>Bacillota</taxon>
        <taxon>Bacilli</taxon>
        <taxon>Bacillales</taxon>
        <taxon>Sporolactobacillaceae</taxon>
        <taxon>Sporolactobacillus</taxon>
    </lineage>
</organism>
<comment type="caution">
    <text evidence="1">The sequence shown here is derived from an EMBL/GenBank/DDBJ whole genome shotgun (WGS) entry which is preliminary data.</text>
</comment>
<reference evidence="1 2" key="1">
    <citation type="journal article" date="2015" name="Int. J. Syst. Evol. Microbiol.">
        <title>Sporolactobacillus shoreae sp. nov. and Sporolactobacillus spathodeae sp. nov., two spore-forming lactic acid bacteria isolated from tree barks in Thailand.</title>
        <authorList>
            <person name="Thamacharoensuk T."/>
            <person name="Kitahara M."/>
            <person name="Ohkuma M."/>
            <person name="Thongchul N."/>
            <person name="Tanasupawat S."/>
        </authorList>
    </citation>
    <scope>NUCLEOTIDE SEQUENCE [LARGE SCALE GENOMIC DNA]</scope>
    <source>
        <strain evidence="1 2">BK92</strain>
    </source>
</reference>
<accession>A0A4Z0GJK7</accession>
<sequence>MIRQQDADMILFLYRDDYYNKRIGQAEYR</sequence>
<evidence type="ECO:0000313" key="2">
    <source>
        <dbReference type="Proteomes" id="UP000298347"/>
    </source>
</evidence>
<protein>
    <submittedName>
        <fullName evidence="1">Uncharacterized protein</fullName>
    </submittedName>
</protein>
<proteinExistence type="predicted"/>
<gene>
    <name evidence="1" type="ORF">E4665_13890</name>
</gene>
<dbReference type="Proteomes" id="UP000298347">
    <property type="component" value="Unassembled WGS sequence"/>
</dbReference>
<name>A0A4Z0GJK7_9BACL</name>